<feature type="region of interest" description="Disordered" evidence="1">
    <location>
        <begin position="783"/>
        <end position="864"/>
    </location>
</feature>
<accession>C0NIR3</accession>
<dbReference type="InParanoid" id="C0NIR3"/>
<evidence type="ECO:0000313" key="2">
    <source>
        <dbReference type="EMBL" id="EEH08783.1"/>
    </source>
</evidence>
<dbReference type="RefSeq" id="XP_045289264.1">
    <property type="nucleotide sequence ID" value="XM_045429369.1"/>
</dbReference>
<dbReference type="EMBL" id="GG663365">
    <property type="protein sequence ID" value="EEH08783.1"/>
    <property type="molecule type" value="Genomic_DNA"/>
</dbReference>
<sequence>MDEEERQRRMQELQMADLGTARREYISTVDLPNKYRHVGLDQIEAIRAANIKGSKVQKIAQANRAQLNAWNNAHQTIGGDAQLEDLDDMMSGQSHRAQLFDSIRAKGGQAYIHDPIVPPKGPSGNGQSSRASKLPGRGAGAMGSRGGHRCQYLDPAFHPEVDDNIPGKHAKLKGVVGATPKAIKSDKVSRGRGRLGAVKTRRVVDPGANFEAMLAGPSDFMAVAKVHNAPGSSGPPGPRQSTPAQTIAVSNQTKKKNIANEKANIKEGTSHKRVVMEGGNKGETEKQINDDTSAIIMDELDLKGGMILEQNTKLTAESPWAIQVDSLPSDSTRTGPTDLSERKTEKGFRSSLPQPIHASEESTYLIDLIWKTRSPSNPSSPLRSRQVDSGSLLALRSPSLSTAAASMETLLPGLTDGSAGAMKASNSSDGASNGAVKGALDLLIERLQKELDQVNQIIDDSDEPVESTGIGAYLLSRKKQLEREIAEAIEMESDIVLPLSALTLEDQQSIGEHNISQEILTPRAPNTFADKSDKVPSVCDIIGNHLLPGRNVSSTKSGLDTPKVVSEKSSLHGFVTTTHTPIIGEAASPSPGAAAVTHSPSINELHARDTPSVPDNATTRQYMQPTPELPQSSTNQGNVPPHAQRDKSLSAVTQQFSNFLKHSPEQSRLSSYPLYGATATVQYPIVPSQLQPTPLGPQLATSSEQMKSVASSVNPKLIKPAAAAQYSSASFHRQEQIPASQSPGASTPSHQITPGGASITQTLEAKFPVSAATLQYSCAVSDADIRGKDPPPPAGQENRNPYTVSSTRGNSETSSMPSSNNPPRLLGLENSKWAMPTVGSTSPKGARKQPASVKPENGPRGNNMFAAELAKHGITVSKRSMGEATTNSGPLKCQKKLSELASSKWAS</sequence>
<proteinExistence type="predicted"/>
<organism evidence="2 3">
    <name type="scientific">Ajellomyces capsulatus (strain G186AR / H82 / ATCC MYA-2454 / RMSCC 2432)</name>
    <name type="common">Darling's disease fungus</name>
    <name type="synonym">Histoplasma capsulatum</name>
    <dbReference type="NCBI Taxonomy" id="447093"/>
    <lineage>
        <taxon>Eukaryota</taxon>
        <taxon>Fungi</taxon>
        <taxon>Dikarya</taxon>
        <taxon>Ascomycota</taxon>
        <taxon>Pezizomycotina</taxon>
        <taxon>Eurotiomycetes</taxon>
        <taxon>Eurotiomycetidae</taxon>
        <taxon>Onygenales</taxon>
        <taxon>Ajellomycetaceae</taxon>
        <taxon>Histoplasma</taxon>
    </lineage>
</organism>
<dbReference type="AlphaFoldDB" id="C0NIR3"/>
<feature type="compositionally biased region" description="Basic and acidic residues" evidence="1">
    <location>
        <begin position="339"/>
        <end position="348"/>
    </location>
</feature>
<feature type="region of interest" description="Disordered" evidence="1">
    <location>
        <begin position="116"/>
        <end position="146"/>
    </location>
</feature>
<keyword evidence="3" id="KW-1185">Reference proteome</keyword>
<evidence type="ECO:0000313" key="3">
    <source>
        <dbReference type="Proteomes" id="UP000001631"/>
    </source>
</evidence>
<reference evidence="2" key="1">
    <citation type="submission" date="2009-02" db="EMBL/GenBank/DDBJ databases">
        <title>The Genome Sequence of Ajellomyces capsulatus strain G186AR.</title>
        <authorList>
            <consortium name="The Broad Institute Genome Sequencing Platform"/>
            <person name="Champion M."/>
            <person name="Cuomo C."/>
            <person name="Ma L.-J."/>
            <person name="Henn M.R."/>
            <person name="Sil A."/>
            <person name="Goldman B."/>
            <person name="Young S.K."/>
            <person name="Kodira C.D."/>
            <person name="Zeng Q."/>
            <person name="Koehrsen M."/>
            <person name="Alvarado L."/>
            <person name="Berlin A."/>
            <person name="Borenstein D."/>
            <person name="Chen Z."/>
            <person name="Engels R."/>
            <person name="Freedman E."/>
            <person name="Gellesch M."/>
            <person name="Goldberg J."/>
            <person name="Griggs A."/>
            <person name="Gujja S."/>
            <person name="Heiman D."/>
            <person name="Hepburn T."/>
            <person name="Howarth C."/>
            <person name="Jen D."/>
            <person name="Larson L."/>
            <person name="Lewis B."/>
            <person name="Mehta T."/>
            <person name="Park D."/>
            <person name="Pearson M."/>
            <person name="Roberts A."/>
            <person name="Saif S."/>
            <person name="Shea T."/>
            <person name="Shenoy N."/>
            <person name="Sisk P."/>
            <person name="Stolte C."/>
            <person name="Sykes S."/>
            <person name="Walk T."/>
            <person name="White J."/>
            <person name="Yandava C."/>
            <person name="Klein B."/>
            <person name="McEwen J.G."/>
            <person name="Puccia R."/>
            <person name="Goldman G.H."/>
            <person name="Felipe M.S."/>
            <person name="Nino-Vega G."/>
            <person name="San-Blas G."/>
            <person name="Taylor J."/>
            <person name="Mendoza L."/>
            <person name="Galagan J."/>
            <person name="Nusbaum C."/>
            <person name="Birren B."/>
        </authorList>
    </citation>
    <scope>NUCLEOTIDE SEQUENCE</scope>
    <source>
        <strain evidence="2">G186AR</strain>
    </source>
</reference>
<feature type="compositionally biased region" description="Polar residues" evidence="1">
    <location>
        <begin position="797"/>
        <end position="822"/>
    </location>
</feature>
<feature type="compositionally biased region" description="Polar residues" evidence="1">
    <location>
        <begin position="326"/>
        <end position="337"/>
    </location>
</feature>
<dbReference type="GeneID" id="69035336"/>
<name>C0NIR3_AJECG</name>
<gene>
    <name evidence="2" type="ORF">HCBG_02320</name>
</gene>
<feature type="region of interest" description="Disordered" evidence="1">
    <location>
        <begin position="588"/>
        <end position="647"/>
    </location>
</feature>
<feature type="region of interest" description="Disordered" evidence="1">
    <location>
        <begin position="729"/>
        <end position="756"/>
    </location>
</feature>
<evidence type="ECO:0000256" key="1">
    <source>
        <dbReference type="SAM" id="MobiDB-lite"/>
    </source>
</evidence>
<feature type="region of interest" description="Disordered" evidence="1">
    <location>
        <begin position="325"/>
        <end position="356"/>
    </location>
</feature>
<dbReference type="HOGENOM" id="CLU_012283_0_0_1"/>
<dbReference type="Proteomes" id="UP000001631">
    <property type="component" value="Unassembled WGS sequence"/>
</dbReference>
<evidence type="ECO:0008006" key="4">
    <source>
        <dbReference type="Google" id="ProtNLM"/>
    </source>
</evidence>
<feature type="compositionally biased region" description="Polar residues" evidence="1">
    <location>
        <begin position="613"/>
        <end position="638"/>
    </location>
</feature>
<dbReference type="VEuPathDB" id="FungiDB:I7I50_10814"/>
<dbReference type="STRING" id="447093.C0NIR3"/>
<protein>
    <recommendedName>
        <fullName evidence="4">Ataxin-2 C-terminal domain-containing protein</fullName>
    </recommendedName>
</protein>